<name>A0A9D2NNT8_9FIRM</name>
<dbReference type="GO" id="GO:0003677">
    <property type="term" value="F:DNA binding"/>
    <property type="evidence" value="ECO:0007669"/>
    <property type="project" value="InterPro"/>
</dbReference>
<dbReference type="EMBL" id="DWWM01000005">
    <property type="protein sequence ID" value="HJC35672.1"/>
    <property type="molecule type" value="Genomic_DNA"/>
</dbReference>
<evidence type="ECO:0000313" key="3">
    <source>
        <dbReference type="Proteomes" id="UP000823896"/>
    </source>
</evidence>
<feature type="domain" description="HTH cro/C1-type" evidence="1">
    <location>
        <begin position="11"/>
        <end position="65"/>
    </location>
</feature>
<accession>A0A9D2NNT8</accession>
<organism evidence="2 3">
    <name type="scientific">Candidatus Merdibacter merdavium</name>
    <dbReference type="NCBI Taxonomy" id="2838692"/>
    <lineage>
        <taxon>Bacteria</taxon>
        <taxon>Bacillati</taxon>
        <taxon>Bacillota</taxon>
        <taxon>Erysipelotrichia</taxon>
        <taxon>Erysipelotrichales</taxon>
        <taxon>Erysipelotrichaceae</taxon>
        <taxon>Merdibacter</taxon>
    </lineage>
</organism>
<comment type="caution">
    <text evidence="2">The sequence shown here is derived from an EMBL/GenBank/DDBJ whole genome shotgun (WGS) entry which is preliminary data.</text>
</comment>
<dbReference type="Proteomes" id="UP000823896">
    <property type="component" value="Unassembled WGS sequence"/>
</dbReference>
<dbReference type="InterPro" id="IPR001387">
    <property type="entry name" value="Cro/C1-type_HTH"/>
</dbReference>
<dbReference type="PROSITE" id="PS50943">
    <property type="entry name" value="HTH_CROC1"/>
    <property type="match status" value="1"/>
</dbReference>
<dbReference type="SUPFAM" id="SSF47413">
    <property type="entry name" value="lambda repressor-like DNA-binding domains"/>
    <property type="match status" value="1"/>
</dbReference>
<protein>
    <submittedName>
        <fullName evidence="2">Helix-turn-helix transcriptional regulator</fullName>
    </submittedName>
</protein>
<dbReference type="AlphaFoldDB" id="A0A9D2NNT8"/>
<sequence>MERGDAFRRMMYARRKRLGMTQTELGSKIGISQHGISDYECGKTSIPISDAAAIAAVLEFSLDEVTGLKKREGALYPSAEEWELLDLFRAIPERSRREAIEILRLTERVANGKKID</sequence>
<gene>
    <name evidence="2" type="ORF">H9702_00880</name>
</gene>
<dbReference type="InterPro" id="IPR010982">
    <property type="entry name" value="Lambda_DNA-bd_dom_sf"/>
</dbReference>
<proteinExistence type="predicted"/>
<dbReference type="SMART" id="SM00530">
    <property type="entry name" value="HTH_XRE"/>
    <property type="match status" value="1"/>
</dbReference>
<evidence type="ECO:0000313" key="2">
    <source>
        <dbReference type="EMBL" id="HJC35672.1"/>
    </source>
</evidence>
<reference evidence="2" key="2">
    <citation type="submission" date="2021-04" db="EMBL/GenBank/DDBJ databases">
        <authorList>
            <person name="Gilroy R."/>
        </authorList>
    </citation>
    <scope>NUCLEOTIDE SEQUENCE</scope>
    <source>
        <strain evidence="2">CHK187-11901</strain>
    </source>
</reference>
<dbReference type="CDD" id="cd00093">
    <property type="entry name" value="HTH_XRE"/>
    <property type="match status" value="1"/>
</dbReference>
<reference evidence="2" key="1">
    <citation type="journal article" date="2021" name="PeerJ">
        <title>Extensive microbial diversity within the chicken gut microbiome revealed by metagenomics and culture.</title>
        <authorList>
            <person name="Gilroy R."/>
            <person name="Ravi A."/>
            <person name="Getino M."/>
            <person name="Pursley I."/>
            <person name="Horton D.L."/>
            <person name="Alikhan N.F."/>
            <person name="Baker D."/>
            <person name="Gharbi K."/>
            <person name="Hall N."/>
            <person name="Watson M."/>
            <person name="Adriaenssens E.M."/>
            <person name="Foster-Nyarko E."/>
            <person name="Jarju S."/>
            <person name="Secka A."/>
            <person name="Antonio M."/>
            <person name="Oren A."/>
            <person name="Chaudhuri R.R."/>
            <person name="La Ragione R."/>
            <person name="Hildebrand F."/>
            <person name="Pallen M.J."/>
        </authorList>
    </citation>
    <scope>NUCLEOTIDE SEQUENCE</scope>
    <source>
        <strain evidence="2">CHK187-11901</strain>
    </source>
</reference>
<dbReference type="Pfam" id="PF01381">
    <property type="entry name" value="HTH_3"/>
    <property type="match status" value="1"/>
</dbReference>
<dbReference type="Gene3D" id="1.10.260.40">
    <property type="entry name" value="lambda repressor-like DNA-binding domains"/>
    <property type="match status" value="1"/>
</dbReference>
<evidence type="ECO:0000259" key="1">
    <source>
        <dbReference type="PROSITE" id="PS50943"/>
    </source>
</evidence>